<name>A0A383AKT6_9ZZZZ</name>
<reference evidence="1" key="1">
    <citation type="submission" date="2018-05" db="EMBL/GenBank/DDBJ databases">
        <authorList>
            <person name="Lanie J.A."/>
            <person name="Ng W.-L."/>
            <person name="Kazmierczak K.M."/>
            <person name="Andrzejewski T.M."/>
            <person name="Davidsen T.M."/>
            <person name="Wayne K.J."/>
            <person name="Tettelin H."/>
            <person name="Glass J.I."/>
            <person name="Rusch D."/>
            <person name="Podicherti R."/>
            <person name="Tsui H.-C.T."/>
            <person name="Winkler M.E."/>
        </authorList>
    </citation>
    <scope>NUCLEOTIDE SEQUENCE</scope>
</reference>
<organism evidence="1">
    <name type="scientific">marine metagenome</name>
    <dbReference type="NCBI Taxonomy" id="408172"/>
    <lineage>
        <taxon>unclassified sequences</taxon>
        <taxon>metagenomes</taxon>
        <taxon>ecological metagenomes</taxon>
    </lineage>
</organism>
<feature type="non-terminal residue" evidence="1">
    <location>
        <position position="1"/>
    </location>
</feature>
<sequence length="49" mass="5642">RGLPPLAKRREEFWICPYPNQLKKNEKIGLPRRGLSGLIAAEEPEENLI</sequence>
<accession>A0A383AKT6</accession>
<proteinExistence type="predicted"/>
<dbReference type="AlphaFoldDB" id="A0A383AKT6"/>
<evidence type="ECO:0000313" key="1">
    <source>
        <dbReference type="EMBL" id="SVE08437.1"/>
    </source>
</evidence>
<dbReference type="EMBL" id="UINC01193025">
    <property type="protein sequence ID" value="SVE08437.1"/>
    <property type="molecule type" value="Genomic_DNA"/>
</dbReference>
<gene>
    <name evidence="1" type="ORF">METZ01_LOCUS461291</name>
</gene>
<protein>
    <submittedName>
        <fullName evidence="1">Uncharacterized protein</fullName>
    </submittedName>
</protein>